<dbReference type="AlphaFoldDB" id="A0A221T0D8"/>
<dbReference type="InterPro" id="IPR010998">
    <property type="entry name" value="Integrase_recombinase_N"/>
</dbReference>
<dbReference type="SUPFAM" id="SSF56349">
    <property type="entry name" value="DNA breaking-rejoining enzymes"/>
    <property type="match status" value="1"/>
</dbReference>
<dbReference type="Gene3D" id="1.10.443.10">
    <property type="entry name" value="Intergrase catalytic core"/>
    <property type="match status" value="1"/>
</dbReference>
<name>A0A221T0D8_9DEIO</name>
<dbReference type="EMBL" id="CP021082">
    <property type="protein sequence ID" value="ASN82316.1"/>
    <property type="molecule type" value="Genomic_DNA"/>
</dbReference>
<sequence length="291" mass="33182">MTEIERRLTTDQAGTLTRAFQHHELDRIIPMLWGNLPTRRRIQLTTNLQTIFTHAEQDGVNLLHPPADLHTWLRTPLTDTLRGPGTARPNTINTRYYTLKQMYDHLIREGLLTTNPTAGYPLPPIERAVTPLPSSEDVTVLLSHLERHDPLLHAAATLIYHHALQYTELEALKWNAFDFSRGLLLRPRTETKLSKEALHALQPLLKQAGGPLHTQDSPKPIFPFENRDAFRLPLWRACKMAGIGNISPRELRLCSLRDHAHTPSDVGFVNAESYRRAVKHAEDLAERLTDQ</sequence>
<dbReference type="GO" id="GO:0003677">
    <property type="term" value="F:DNA binding"/>
    <property type="evidence" value="ECO:0007669"/>
    <property type="project" value="UniProtKB-KW"/>
</dbReference>
<dbReference type="Proteomes" id="UP000259030">
    <property type="component" value="Plasmid pDFI1"/>
</dbReference>
<keyword evidence="2" id="KW-0233">DNA recombination</keyword>
<dbReference type="InterPro" id="IPR013762">
    <property type="entry name" value="Integrase-like_cat_sf"/>
</dbReference>
<dbReference type="Gene3D" id="1.10.150.130">
    <property type="match status" value="1"/>
</dbReference>
<accession>A0A221T0D8</accession>
<dbReference type="KEGG" id="dfc:DFI_14075"/>
<gene>
    <name evidence="3" type="ORF">DFI_14075</name>
</gene>
<dbReference type="RefSeq" id="WP_043778840.1">
    <property type="nucleotide sequence ID" value="NZ_CP021082.1"/>
</dbReference>
<keyword evidence="3" id="KW-0614">Plasmid</keyword>
<protein>
    <recommendedName>
        <fullName evidence="5">Tyr recombinase domain-containing protein</fullName>
    </recommendedName>
</protein>
<evidence type="ECO:0000256" key="1">
    <source>
        <dbReference type="ARBA" id="ARBA00023125"/>
    </source>
</evidence>
<dbReference type="GO" id="GO:0015074">
    <property type="term" value="P:DNA integration"/>
    <property type="evidence" value="ECO:0007669"/>
    <property type="project" value="InterPro"/>
</dbReference>
<organism evidence="3 4">
    <name type="scientific">Deinococcus ficus</name>
    <dbReference type="NCBI Taxonomy" id="317577"/>
    <lineage>
        <taxon>Bacteria</taxon>
        <taxon>Thermotogati</taxon>
        <taxon>Deinococcota</taxon>
        <taxon>Deinococci</taxon>
        <taxon>Deinococcales</taxon>
        <taxon>Deinococcaceae</taxon>
        <taxon>Deinococcus</taxon>
    </lineage>
</organism>
<reference evidence="3 4" key="1">
    <citation type="submission" date="2017-05" db="EMBL/GenBank/DDBJ databases">
        <title>The complete genome sequence of Deinococcus ficus isolated from the rhizosphere of the Ficus religiosa L. in Taiwan.</title>
        <authorList>
            <person name="Wu K.-M."/>
            <person name="Liao T.-L."/>
            <person name="Liu Y.-M."/>
            <person name="Young C.-C."/>
            <person name="Tsai S.-F."/>
        </authorList>
    </citation>
    <scope>NUCLEOTIDE SEQUENCE [LARGE SCALE GENOMIC DNA]</scope>
    <source>
        <strain evidence="3 4">CC-FR2-10</strain>
        <plasmid evidence="4">pdfi1</plasmid>
    </source>
</reference>
<dbReference type="STRING" id="317577.GCA_000419625_02854"/>
<proteinExistence type="predicted"/>
<evidence type="ECO:0008006" key="5">
    <source>
        <dbReference type="Google" id="ProtNLM"/>
    </source>
</evidence>
<dbReference type="GO" id="GO:0006310">
    <property type="term" value="P:DNA recombination"/>
    <property type="evidence" value="ECO:0007669"/>
    <property type="project" value="UniProtKB-KW"/>
</dbReference>
<evidence type="ECO:0000313" key="4">
    <source>
        <dbReference type="Proteomes" id="UP000259030"/>
    </source>
</evidence>
<geneLocation type="plasmid" evidence="4">
    <name>pdfi1</name>
</geneLocation>
<keyword evidence="4" id="KW-1185">Reference proteome</keyword>
<keyword evidence="1" id="KW-0238">DNA-binding</keyword>
<dbReference type="InterPro" id="IPR011010">
    <property type="entry name" value="DNA_brk_join_enz"/>
</dbReference>
<evidence type="ECO:0000256" key="2">
    <source>
        <dbReference type="ARBA" id="ARBA00023172"/>
    </source>
</evidence>
<evidence type="ECO:0000313" key="3">
    <source>
        <dbReference type="EMBL" id="ASN82316.1"/>
    </source>
</evidence>